<evidence type="ECO:0000256" key="10">
    <source>
        <dbReference type="PIRSR" id="PIRSR610347-2"/>
    </source>
</evidence>
<evidence type="ECO:0000256" key="3">
    <source>
        <dbReference type="ARBA" id="ARBA00022722"/>
    </source>
</evidence>
<feature type="site" description="Interaction with DNA" evidence="11">
    <location>
        <position position="450"/>
    </location>
</feature>
<accession>K0SMS7</accession>
<organism evidence="13 14">
    <name type="scientific">Thalassiosira oceanica</name>
    <name type="common">Marine diatom</name>
    <dbReference type="NCBI Taxonomy" id="159749"/>
    <lineage>
        <taxon>Eukaryota</taxon>
        <taxon>Sar</taxon>
        <taxon>Stramenopiles</taxon>
        <taxon>Ochrophyta</taxon>
        <taxon>Bacillariophyta</taxon>
        <taxon>Coscinodiscophyceae</taxon>
        <taxon>Thalassiosirophycidae</taxon>
        <taxon>Thalassiosirales</taxon>
        <taxon>Thalassiosiraceae</taxon>
        <taxon>Thalassiosira</taxon>
    </lineage>
</organism>
<evidence type="ECO:0000256" key="4">
    <source>
        <dbReference type="ARBA" id="ARBA00022763"/>
    </source>
</evidence>
<evidence type="ECO:0000256" key="7">
    <source>
        <dbReference type="ARBA" id="ARBA00023204"/>
    </source>
</evidence>
<dbReference type="Gene3D" id="3.30.870.10">
    <property type="entry name" value="Endonuclease Chain A"/>
    <property type="match status" value="2"/>
</dbReference>
<evidence type="ECO:0000256" key="9">
    <source>
        <dbReference type="PIRSR" id="PIRSR610347-1"/>
    </source>
</evidence>
<dbReference type="GO" id="GO:0004527">
    <property type="term" value="F:exonuclease activity"/>
    <property type="evidence" value="ECO:0007669"/>
    <property type="project" value="UniProtKB-KW"/>
</dbReference>
<proteinExistence type="inferred from homology"/>
<dbReference type="PANTHER" id="PTHR12415:SF0">
    <property type="entry name" value="TYROSYL-DNA PHOSPHODIESTERASE 1"/>
    <property type="match status" value="1"/>
</dbReference>
<evidence type="ECO:0000256" key="1">
    <source>
        <dbReference type="ARBA" id="ARBA00004123"/>
    </source>
</evidence>
<evidence type="ECO:0000256" key="11">
    <source>
        <dbReference type="PIRSR" id="PIRSR610347-3"/>
    </source>
</evidence>
<protein>
    <recommendedName>
        <fullName evidence="15">Tyrosyl-DNA phosphodiesterase 1</fullName>
    </recommendedName>
</protein>
<sequence>SKGMADDDPCKQFFVTLREAIGFDDGDGSGRNDRGCFVNDDKDGNSLGNRAFHWLVITSFLLDVEYLFEELPEIIKYQKVIVYYGSVEGNSMQAMRQWEQVLGNSGKTVEFIRLVPSDPPYSATNPLPFKLPYGVHHSKFFLSGYEEEGKHMCRIGIHSANLRRSDIERKTQGIYVQDFPAKAPKKQAAAAVNPYKRAKVDEDDDLRQFEDDLITYMESYRYYVRGQIWFSPSTTQSGGLTDRSHSILTLLRRYDFSCAYAVLVPSVPGYHQARDMPKFGYYKIHKAVKNARSGRAGSNQSSSGETETPKPIIFQVSSLGTIQNRWLIKLLAAIDSNCHRNDPSTYLPAGKSIPQGKTPPLETRMKLVWPTVEEVRTCVEGYAGGGAIPGTTEKLDKDFLLPLYHRWSNPDTNILGPLRTARYAPHIKTFVQPGDGDEIHWVVLTSHNLSKPSLGEFQTDTKTNERRLMIQHWELGVFFSPETLTKMTSDNSPLRMIPFEEAGQCGIKDAALVPLPYSLHPSRYDENEEAWATDRPASTPDAFGRVQVVEMRRNERGGMSNQGILRSTNPGDSSLF</sequence>
<evidence type="ECO:0000256" key="12">
    <source>
        <dbReference type="SAM" id="MobiDB-lite"/>
    </source>
</evidence>
<keyword evidence="8" id="KW-0539">Nucleus</keyword>
<comment type="caution">
    <text evidence="13">The sequence shown here is derived from an EMBL/GenBank/DDBJ whole genome shotgun (WGS) entry which is preliminary data.</text>
</comment>
<dbReference type="GO" id="GO:0003697">
    <property type="term" value="F:single-stranded DNA binding"/>
    <property type="evidence" value="ECO:0007669"/>
    <property type="project" value="TreeGrafter"/>
</dbReference>
<evidence type="ECO:0000256" key="2">
    <source>
        <dbReference type="ARBA" id="ARBA00010205"/>
    </source>
</evidence>
<feature type="region of interest" description="Disordered" evidence="12">
    <location>
        <begin position="555"/>
        <end position="576"/>
    </location>
</feature>
<dbReference type="AlphaFoldDB" id="K0SMS7"/>
<dbReference type="InterPro" id="IPR010347">
    <property type="entry name" value="Tdp1"/>
</dbReference>
<comment type="similarity">
    <text evidence="2">Belongs to the tyrosyl-DNA phosphodiesterase family.</text>
</comment>
<evidence type="ECO:0008006" key="15">
    <source>
        <dbReference type="Google" id="ProtNLM"/>
    </source>
</evidence>
<dbReference type="Pfam" id="PF06087">
    <property type="entry name" value="Tyr-DNA_phospho"/>
    <property type="match status" value="1"/>
</dbReference>
<feature type="active site" description="Proton donor/acceptor" evidence="9">
    <location>
        <position position="426"/>
    </location>
</feature>
<evidence type="ECO:0000256" key="6">
    <source>
        <dbReference type="ARBA" id="ARBA00022839"/>
    </source>
</evidence>
<dbReference type="GO" id="GO:0006281">
    <property type="term" value="P:DNA repair"/>
    <property type="evidence" value="ECO:0007669"/>
    <property type="project" value="UniProtKB-KW"/>
</dbReference>
<evidence type="ECO:0000256" key="5">
    <source>
        <dbReference type="ARBA" id="ARBA00022801"/>
    </source>
</evidence>
<feature type="binding site" evidence="10">
    <location>
        <position position="139"/>
    </location>
    <ligand>
        <name>substrate</name>
    </ligand>
</feature>
<keyword evidence="6" id="KW-0269">Exonuclease</keyword>
<dbReference type="SUPFAM" id="SSF56024">
    <property type="entry name" value="Phospholipase D/nuclease"/>
    <property type="match status" value="2"/>
</dbReference>
<dbReference type="GO" id="GO:0005634">
    <property type="term" value="C:nucleus"/>
    <property type="evidence" value="ECO:0007669"/>
    <property type="project" value="UniProtKB-SubCell"/>
</dbReference>
<keyword evidence="7" id="KW-0234">DNA repair</keyword>
<keyword evidence="5" id="KW-0378">Hydrolase</keyword>
<dbReference type="eggNOG" id="KOG2031">
    <property type="taxonomic scope" value="Eukaryota"/>
</dbReference>
<dbReference type="CDD" id="cd09123">
    <property type="entry name" value="PLDc_Tdp1_2"/>
    <property type="match status" value="1"/>
</dbReference>
<dbReference type="PANTHER" id="PTHR12415">
    <property type="entry name" value="TYROSYL-DNA PHOSPHODIESTERASE 1"/>
    <property type="match status" value="1"/>
</dbReference>
<feature type="compositionally biased region" description="Polar residues" evidence="12">
    <location>
        <begin position="559"/>
        <end position="576"/>
    </location>
</feature>
<comment type="subcellular location">
    <subcellularLocation>
        <location evidence="1">Nucleus</location>
    </subcellularLocation>
</comment>
<dbReference type="OMA" id="PLIKECW"/>
<evidence type="ECO:0000313" key="14">
    <source>
        <dbReference type="Proteomes" id="UP000266841"/>
    </source>
</evidence>
<keyword evidence="3" id="KW-0540">Nuclease</keyword>
<keyword evidence="4" id="KW-0227">DNA damage</keyword>
<name>K0SMS7_THAOC</name>
<feature type="active site" description="Nucleophile" evidence="9">
    <location>
        <position position="137"/>
    </location>
</feature>
<feature type="non-terminal residue" evidence="13">
    <location>
        <position position="1"/>
    </location>
</feature>
<dbReference type="OrthoDB" id="47785at2759"/>
<evidence type="ECO:0000256" key="8">
    <source>
        <dbReference type="ARBA" id="ARBA00023242"/>
    </source>
</evidence>
<evidence type="ECO:0000313" key="13">
    <source>
        <dbReference type="EMBL" id="EJK62211.1"/>
    </source>
</evidence>
<dbReference type="EMBL" id="AGNL01019043">
    <property type="protein sequence ID" value="EJK62211.1"/>
    <property type="molecule type" value="Genomic_DNA"/>
</dbReference>
<dbReference type="Proteomes" id="UP000266841">
    <property type="component" value="Unassembled WGS sequence"/>
</dbReference>
<reference evidence="13 14" key="1">
    <citation type="journal article" date="2012" name="Genome Biol.">
        <title>Genome and low-iron response of an oceanic diatom adapted to chronic iron limitation.</title>
        <authorList>
            <person name="Lommer M."/>
            <person name="Specht M."/>
            <person name="Roy A.S."/>
            <person name="Kraemer L."/>
            <person name="Andreson R."/>
            <person name="Gutowska M.A."/>
            <person name="Wolf J."/>
            <person name="Bergner S.V."/>
            <person name="Schilhabel M.B."/>
            <person name="Klostermeier U.C."/>
            <person name="Beiko R.G."/>
            <person name="Rosenstiel P."/>
            <person name="Hippler M."/>
            <person name="Laroche J."/>
        </authorList>
    </citation>
    <scope>NUCLEOTIDE SEQUENCE [LARGE SCALE GENOMIC DNA]</scope>
    <source>
        <strain evidence="13 14">CCMP1005</strain>
    </source>
</reference>
<gene>
    <name evidence="13" type="ORF">THAOC_17185</name>
</gene>
<keyword evidence="14" id="KW-1185">Reference proteome</keyword>
<dbReference type="GO" id="GO:0017005">
    <property type="term" value="F:3'-tyrosyl-DNA phosphodiesterase activity"/>
    <property type="evidence" value="ECO:0007669"/>
    <property type="project" value="TreeGrafter"/>
</dbReference>
<dbReference type="GO" id="GO:0003690">
    <property type="term" value="F:double-stranded DNA binding"/>
    <property type="evidence" value="ECO:0007669"/>
    <property type="project" value="TreeGrafter"/>
</dbReference>
<feature type="binding site" evidence="10">
    <location>
        <position position="428"/>
    </location>
    <ligand>
        <name>substrate</name>
    </ligand>
</feature>